<dbReference type="Proteomes" id="UP000252086">
    <property type="component" value="Unassembled WGS sequence"/>
</dbReference>
<dbReference type="InterPro" id="IPR051043">
    <property type="entry name" value="Sulfatase_Mod_Factor_Kinase"/>
</dbReference>
<evidence type="ECO:0000313" key="2">
    <source>
        <dbReference type="EMBL" id="RBO78332.1"/>
    </source>
</evidence>
<evidence type="ECO:0000313" key="3">
    <source>
        <dbReference type="Proteomes" id="UP000252086"/>
    </source>
</evidence>
<gene>
    <name evidence="2" type="ORF">DFP76_1193</name>
</gene>
<dbReference type="InterPro" id="IPR016187">
    <property type="entry name" value="CTDL_fold"/>
</dbReference>
<dbReference type="EMBL" id="QNRF01000019">
    <property type="protein sequence ID" value="RBO78332.1"/>
    <property type="molecule type" value="Genomic_DNA"/>
</dbReference>
<accession>A0A366CSK3</accession>
<proteinExistence type="predicted"/>
<organism evidence="2 3">
    <name type="scientific">Marinomonas aquiplantarum</name>
    <dbReference type="NCBI Taxonomy" id="491951"/>
    <lineage>
        <taxon>Bacteria</taxon>
        <taxon>Pseudomonadati</taxon>
        <taxon>Pseudomonadota</taxon>
        <taxon>Gammaproteobacteria</taxon>
        <taxon>Oceanospirillales</taxon>
        <taxon>Oceanospirillaceae</taxon>
        <taxon>Marinomonas</taxon>
    </lineage>
</organism>
<dbReference type="AlphaFoldDB" id="A0A366CSK3"/>
<feature type="domain" description="Sulfatase-modifying factor enzyme-like" evidence="1">
    <location>
        <begin position="2"/>
        <end position="237"/>
    </location>
</feature>
<dbReference type="SUPFAM" id="SSF56436">
    <property type="entry name" value="C-type lectin-like"/>
    <property type="match status" value="1"/>
</dbReference>
<name>A0A366CSK3_9GAMM</name>
<dbReference type="Gene3D" id="3.90.1580.10">
    <property type="entry name" value="paralog of FGE (formylglycine-generating enzyme)"/>
    <property type="match status" value="1"/>
</dbReference>
<keyword evidence="3" id="KW-1185">Reference proteome</keyword>
<comment type="caution">
    <text evidence="2">The sequence shown here is derived from an EMBL/GenBank/DDBJ whole genome shotgun (WGS) entry which is preliminary data.</text>
</comment>
<dbReference type="Pfam" id="PF03781">
    <property type="entry name" value="FGE-sulfatase"/>
    <property type="match status" value="1"/>
</dbReference>
<evidence type="ECO:0000259" key="1">
    <source>
        <dbReference type="Pfam" id="PF03781"/>
    </source>
</evidence>
<dbReference type="InterPro" id="IPR005532">
    <property type="entry name" value="SUMF_dom"/>
</dbReference>
<protein>
    <submittedName>
        <fullName evidence="2">Formylglycine-generating enzyme required for sulfatase activity</fullName>
    </submittedName>
</protein>
<dbReference type="PANTHER" id="PTHR23150">
    <property type="entry name" value="SULFATASE MODIFYING FACTOR 1, 2"/>
    <property type="match status" value="1"/>
</dbReference>
<reference evidence="2 3" key="1">
    <citation type="submission" date="2018-06" db="EMBL/GenBank/DDBJ databases">
        <title>Genomic Encyclopedia of Type Strains, Phase III (KMG-III): the genomes of soil and plant-associated and newly described type strains.</title>
        <authorList>
            <person name="Whitman W."/>
        </authorList>
    </citation>
    <scope>NUCLEOTIDE SEQUENCE [LARGE SCALE GENOMIC DNA]</scope>
    <source>
        <strain evidence="2 3">CECT 7732</strain>
    </source>
</reference>
<dbReference type="InterPro" id="IPR042095">
    <property type="entry name" value="SUMF_sf"/>
</dbReference>
<dbReference type="OrthoDB" id="9768004at2"/>
<dbReference type="GO" id="GO:0120147">
    <property type="term" value="F:formylglycine-generating oxidase activity"/>
    <property type="evidence" value="ECO:0007669"/>
    <property type="project" value="TreeGrafter"/>
</dbReference>
<sequence length="241" mass="27493">METEVTVDQFDSFVKETGYVTTSEVIDENRYSCVITDYEINIISHDVERNWKYSGFSREGDHPVVCVSYQDVQTYANWLSDITGQNYRLPTELEWDYAATPGTDTTFLWGERLVNQCNYANAADLTPSSLGRSWTYKANCIDDYWYTAPVGRYLPNKFGLYDMAGNVAEWVQGCFVSQDTYKLHGGVNDEDKAPINCKHHIIKGGSWASVTLKLRPHIQGKFPNGLTYNTIGFRLVRDLLD</sequence>
<dbReference type="PANTHER" id="PTHR23150:SF19">
    <property type="entry name" value="FORMYLGLYCINE-GENERATING ENZYME"/>
    <property type="match status" value="1"/>
</dbReference>